<evidence type="ECO:0000259" key="7">
    <source>
        <dbReference type="PROSITE" id="PS50850"/>
    </source>
</evidence>
<feature type="transmembrane region" description="Helical" evidence="6">
    <location>
        <begin position="304"/>
        <end position="324"/>
    </location>
</feature>
<dbReference type="Proteomes" id="UP000053890">
    <property type="component" value="Unassembled WGS sequence"/>
</dbReference>
<evidence type="ECO:0000256" key="1">
    <source>
        <dbReference type="ARBA" id="ARBA00004141"/>
    </source>
</evidence>
<dbReference type="GeneID" id="28973985"/>
<dbReference type="InterPro" id="IPR011701">
    <property type="entry name" value="MFS"/>
</dbReference>
<dbReference type="Pfam" id="PF07690">
    <property type="entry name" value="MFS_1"/>
    <property type="match status" value="1"/>
</dbReference>
<feature type="transmembrane region" description="Helical" evidence="6">
    <location>
        <begin position="272"/>
        <end position="292"/>
    </location>
</feature>
<dbReference type="PROSITE" id="PS50850">
    <property type="entry name" value="MFS"/>
    <property type="match status" value="1"/>
</dbReference>
<dbReference type="STRING" id="578459.A0A0P9EVY9"/>
<dbReference type="GO" id="GO:0005886">
    <property type="term" value="C:plasma membrane"/>
    <property type="evidence" value="ECO:0007669"/>
    <property type="project" value="TreeGrafter"/>
</dbReference>
<feature type="transmembrane region" description="Helical" evidence="6">
    <location>
        <begin position="449"/>
        <end position="471"/>
    </location>
</feature>
<dbReference type="PANTHER" id="PTHR23502">
    <property type="entry name" value="MAJOR FACILITATOR SUPERFAMILY"/>
    <property type="match status" value="1"/>
</dbReference>
<keyword evidence="3 6" id="KW-1133">Transmembrane helix</keyword>
<name>A0A0P9EVY9_RHOGW</name>
<sequence length="648" mass="68671">MPPPEQAPAHPFAPAPAPPTSAPSAASTTFRPLARTLSAASAWSNADVPASSAHDLPEATRLTVLERAPSQPRVGYAGGAGLRRGHTRRGPVVVVGAQGRIDEDAEAHVVEEEVALGEDGETVEETEARAQAMYARFTKGQKRRVVAIVAYAALLAPFSSSSFLPSIPQISADLGTSAAIINVTVAVFILCIGLFPLAFAPYSGLYGRRPIYLISLPVFALGCLGTALSQSLGALIATRILQAFGSSPVLSIGAGTIGDLYQKDERGAAMGLFYLGILVGPATAPAVAGILTEYVRPEGTGWRAMQWLLMALGFSAFALVFFFLPETAHVKGVDERREGMSWARRRWDKLVWIWINPLGPVKLLAHPTILAISLNSSFTLMSTYTILVPLSSTLAPRYNITNSALLGCFYLAQGVGNAVASRFTGMYADWTLRRWLRLRGGHYYPEDRLRATLIGGGVILPLSVLALGWVLERGAGKVGLAFAVLLLFVDGIGLMCVLTPANTYITDVLGPRSAEGIAVNNACRYILSAAASAFVLPMIDAIGIGWTNTFSAFVVWLGCALVLVTIRWGDSMRACGTKWEGTVLAGGAKDRAQRKGADVEKAERQGQSSSSDEEEKELSSTLAGEPDGAGAASVELGRRDGKTGRDPG</sequence>
<evidence type="ECO:0000313" key="9">
    <source>
        <dbReference type="Proteomes" id="UP000053890"/>
    </source>
</evidence>
<keyword evidence="9" id="KW-1185">Reference proteome</keyword>
<feature type="transmembrane region" description="Helical" evidence="6">
    <location>
        <begin position="211"/>
        <end position="228"/>
    </location>
</feature>
<reference evidence="8 9" key="1">
    <citation type="journal article" date="2015" name="Front. Microbiol.">
        <title>Genome sequence of the plant growth promoting endophytic yeast Rhodotorula graminis WP1.</title>
        <authorList>
            <person name="Firrincieli A."/>
            <person name="Otillar R."/>
            <person name="Salamov A."/>
            <person name="Schmutz J."/>
            <person name="Khan Z."/>
            <person name="Redman R.S."/>
            <person name="Fleck N.D."/>
            <person name="Lindquist E."/>
            <person name="Grigoriev I.V."/>
            <person name="Doty S.L."/>
        </authorList>
    </citation>
    <scope>NUCLEOTIDE SEQUENCE [LARGE SCALE GENOMIC DNA]</scope>
    <source>
        <strain evidence="8 9">WP1</strain>
    </source>
</reference>
<dbReference type="GO" id="GO:0022857">
    <property type="term" value="F:transmembrane transporter activity"/>
    <property type="evidence" value="ECO:0007669"/>
    <property type="project" value="InterPro"/>
</dbReference>
<feature type="region of interest" description="Disordered" evidence="5">
    <location>
        <begin position="590"/>
        <end position="648"/>
    </location>
</feature>
<dbReference type="RefSeq" id="XP_018269411.1">
    <property type="nucleotide sequence ID" value="XM_018413536.1"/>
</dbReference>
<feature type="compositionally biased region" description="Basic and acidic residues" evidence="5">
    <location>
        <begin position="590"/>
        <end position="604"/>
    </location>
</feature>
<dbReference type="OrthoDB" id="3066029at2759"/>
<dbReference type="EMBL" id="KQ474083">
    <property type="protein sequence ID" value="KPV73362.1"/>
    <property type="molecule type" value="Genomic_DNA"/>
</dbReference>
<dbReference type="InterPro" id="IPR020846">
    <property type="entry name" value="MFS_dom"/>
</dbReference>
<dbReference type="AlphaFoldDB" id="A0A0P9EVY9"/>
<feature type="compositionally biased region" description="Basic and acidic residues" evidence="5">
    <location>
        <begin position="636"/>
        <end position="648"/>
    </location>
</feature>
<feature type="transmembrane region" description="Helical" evidence="6">
    <location>
        <begin position="240"/>
        <end position="260"/>
    </location>
</feature>
<evidence type="ECO:0000256" key="4">
    <source>
        <dbReference type="ARBA" id="ARBA00023136"/>
    </source>
</evidence>
<accession>A0A0P9EVY9</accession>
<feature type="transmembrane region" description="Helical" evidence="6">
    <location>
        <begin position="179"/>
        <end position="199"/>
    </location>
</feature>
<feature type="transmembrane region" description="Helical" evidence="6">
    <location>
        <begin position="145"/>
        <end position="167"/>
    </location>
</feature>
<gene>
    <name evidence="8" type="ORF">RHOBADRAFT_38535</name>
</gene>
<keyword evidence="4 6" id="KW-0472">Membrane</keyword>
<feature type="compositionally biased region" description="Pro residues" evidence="5">
    <location>
        <begin position="1"/>
        <end position="21"/>
    </location>
</feature>
<evidence type="ECO:0000256" key="2">
    <source>
        <dbReference type="ARBA" id="ARBA00022692"/>
    </source>
</evidence>
<feature type="domain" description="Major facilitator superfamily (MFS) profile" evidence="7">
    <location>
        <begin position="145"/>
        <end position="572"/>
    </location>
</feature>
<evidence type="ECO:0000256" key="5">
    <source>
        <dbReference type="SAM" id="MobiDB-lite"/>
    </source>
</evidence>
<feature type="region of interest" description="Disordered" evidence="5">
    <location>
        <begin position="1"/>
        <end position="28"/>
    </location>
</feature>
<dbReference type="PANTHER" id="PTHR23502:SF64">
    <property type="entry name" value="TRANSPORTER, PUTATIVE (AFU_ORTHOLOGUE AFUA_3G11760)-RELATED"/>
    <property type="match status" value="1"/>
</dbReference>
<comment type="subcellular location">
    <subcellularLocation>
        <location evidence="1">Membrane</location>
        <topology evidence="1">Multi-pass membrane protein</topology>
    </subcellularLocation>
</comment>
<dbReference type="SUPFAM" id="SSF103473">
    <property type="entry name" value="MFS general substrate transporter"/>
    <property type="match status" value="1"/>
</dbReference>
<evidence type="ECO:0000256" key="6">
    <source>
        <dbReference type="SAM" id="Phobius"/>
    </source>
</evidence>
<evidence type="ECO:0000313" key="8">
    <source>
        <dbReference type="EMBL" id="KPV73362.1"/>
    </source>
</evidence>
<dbReference type="Gene3D" id="1.20.1250.20">
    <property type="entry name" value="MFS general substrate transporter like domains"/>
    <property type="match status" value="1"/>
</dbReference>
<protein>
    <recommendedName>
        <fullName evidence="7">Major facilitator superfamily (MFS) profile domain-containing protein</fullName>
    </recommendedName>
</protein>
<keyword evidence="2 6" id="KW-0812">Transmembrane</keyword>
<organism evidence="8 9">
    <name type="scientific">Rhodotorula graminis (strain WP1)</name>
    <dbReference type="NCBI Taxonomy" id="578459"/>
    <lineage>
        <taxon>Eukaryota</taxon>
        <taxon>Fungi</taxon>
        <taxon>Dikarya</taxon>
        <taxon>Basidiomycota</taxon>
        <taxon>Pucciniomycotina</taxon>
        <taxon>Microbotryomycetes</taxon>
        <taxon>Sporidiobolales</taxon>
        <taxon>Sporidiobolaceae</taxon>
        <taxon>Rhodotorula</taxon>
    </lineage>
</organism>
<feature type="transmembrane region" description="Helical" evidence="6">
    <location>
        <begin position="477"/>
        <end position="501"/>
    </location>
</feature>
<feature type="transmembrane region" description="Helical" evidence="6">
    <location>
        <begin position="550"/>
        <end position="569"/>
    </location>
</feature>
<dbReference type="OMA" id="IHYLLAC"/>
<evidence type="ECO:0000256" key="3">
    <source>
        <dbReference type="ARBA" id="ARBA00022989"/>
    </source>
</evidence>
<dbReference type="InterPro" id="IPR036259">
    <property type="entry name" value="MFS_trans_sf"/>
</dbReference>
<proteinExistence type="predicted"/>